<evidence type="ECO:0000256" key="7">
    <source>
        <dbReference type="RuleBase" id="RU003887"/>
    </source>
</evidence>
<keyword evidence="2 6" id="KW-0694">RNA-binding</keyword>
<dbReference type="SMART" id="SM00363">
    <property type="entry name" value="S4"/>
    <property type="match status" value="1"/>
</dbReference>
<evidence type="ECO:0000256" key="4">
    <source>
        <dbReference type="ARBA" id="ARBA00036944"/>
    </source>
</evidence>
<evidence type="ECO:0000256" key="5">
    <source>
        <dbReference type="ARBA" id="ARBA00037383"/>
    </source>
</evidence>
<dbReference type="SUPFAM" id="SSF55174">
    <property type="entry name" value="Alpha-L RNA-binding motif"/>
    <property type="match status" value="1"/>
</dbReference>
<dbReference type="PROSITE" id="PS50889">
    <property type="entry name" value="S4"/>
    <property type="match status" value="1"/>
</dbReference>
<dbReference type="CDD" id="cd00165">
    <property type="entry name" value="S4"/>
    <property type="match status" value="1"/>
</dbReference>
<evidence type="ECO:0000256" key="6">
    <source>
        <dbReference type="PROSITE-ProRule" id="PRU00182"/>
    </source>
</evidence>
<evidence type="ECO:0000313" key="10">
    <source>
        <dbReference type="EMBL" id="MDC8015095.1"/>
    </source>
</evidence>
<dbReference type="Proteomes" id="UP001139971">
    <property type="component" value="Unassembled WGS sequence"/>
</dbReference>
<comment type="catalytic activity">
    <reaction evidence="4">
        <text>uridine(2605) in 23S rRNA = pseudouridine(2605) in 23S rRNA</text>
        <dbReference type="Rhea" id="RHEA:42520"/>
        <dbReference type="Rhea" id="RHEA-COMP:10095"/>
        <dbReference type="Rhea" id="RHEA-COMP:10096"/>
        <dbReference type="ChEBI" id="CHEBI:65314"/>
        <dbReference type="ChEBI" id="CHEBI:65315"/>
        <dbReference type="EC" id="5.4.99.22"/>
    </reaction>
</comment>
<dbReference type="Pfam" id="PF00849">
    <property type="entry name" value="PseudoU_synth_2"/>
    <property type="match status" value="1"/>
</dbReference>
<dbReference type="EMBL" id="JAOVZO020000020">
    <property type="protein sequence ID" value="MDC8015095.1"/>
    <property type="molecule type" value="Genomic_DNA"/>
</dbReference>
<feature type="domain" description="RNA-binding S4" evidence="9">
    <location>
        <begin position="25"/>
        <end position="84"/>
    </location>
</feature>
<dbReference type="InterPro" id="IPR000748">
    <property type="entry name" value="PsdUridine_synth_RsuA/RluB/E/F"/>
</dbReference>
<evidence type="ECO:0000256" key="8">
    <source>
        <dbReference type="SAM" id="MobiDB-lite"/>
    </source>
</evidence>
<dbReference type="SUPFAM" id="SSF55120">
    <property type="entry name" value="Pseudouridine synthase"/>
    <property type="match status" value="1"/>
</dbReference>
<dbReference type="GO" id="GO:0000455">
    <property type="term" value="P:enzyme-directed rRNA pseudouridine synthesis"/>
    <property type="evidence" value="ECO:0007669"/>
    <property type="project" value="UniProtKB-ARBA"/>
</dbReference>
<name>A0A9X3YPI8_9GAMM</name>
<accession>A0A9X3YPI8</accession>
<feature type="compositionally biased region" description="Basic and acidic residues" evidence="8">
    <location>
        <begin position="305"/>
        <end position="323"/>
    </location>
</feature>
<organism evidence="10 11">
    <name type="scientific">Tahibacter soli</name>
    <dbReference type="NCBI Taxonomy" id="2983605"/>
    <lineage>
        <taxon>Bacteria</taxon>
        <taxon>Pseudomonadati</taxon>
        <taxon>Pseudomonadota</taxon>
        <taxon>Gammaproteobacteria</taxon>
        <taxon>Lysobacterales</taxon>
        <taxon>Rhodanobacteraceae</taxon>
        <taxon>Tahibacter</taxon>
    </lineage>
</organism>
<dbReference type="PANTHER" id="PTHR47683">
    <property type="entry name" value="PSEUDOURIDINE SYNTHASE FAMILY PROTEIN-RELATED"/>
    <property type="match status" value="1"/>
</dbReference>
<dbReference type="RefSeq" id="WP_263544118.1">
    <property type="nucleotide sequence ID" value="NZ_JAOVZO020000020.1"/>
</dbReference>
<dbReference type="NCBIfam" id="NF007976">
    <property type="entry name" value="PRK10700.1"/>
    <property type="match status" value="1"/>
</dbReference>
<feature type="compositionally biased region" description="Gly residues" evidence="8">
    <location>
        <begin position="441"/>
        <end position="460"/>
    </location>
</feature>
<keyword evidence="3 7" id="KW-0413">Isomerase</keyword>
<dbReference type="InterPro" id="IPR018496">
    <property type="entry name" value="PsdUridine_synth_RsuA/RluB_CS"/>
</dbReference>
<dbReference type="InterPro" id="IPR002942">
    <property type="entry name" value="S4_RNA-bd"/>
</dbReference>
<keyword evidence="11" id="KW-1185">Reference proteome</keyword>
<dbReference type="InterPro" id="IPR036986">
    <property type="entry name" value="S4_RNA-bd_sf"/>
</dbReference>
<dbReference type="InterPro" id="IPR006145">
    <property type="entry name" value="PsdUridine_synth_RsuA/RluA"/>
</dbReference>
<dbReference type="PROSITE" id="PS01149">
    <property type="entry name" value="PSI_RSU"/>
    <property type="match status" value="1"/>
</dbReference>
<feature type="compositionally biased region" description="Gly residues" evidence="8">
    <location>
        <begin position="534"/>
        <end position="560"/>
    </location>
</feature>
<dbReference type="Gene3D" id="3.30.2350.10">
    <property type="entry name" value="Pseudouridine synthase"/>
    <property type="match status" value="1"/>
</dbReference>
<dbReference type="PANTHER" id="PTHR47683:SF3">
    <property type="entry name" value="RIBOSOMAL LARGE SUBUNIT PSEUDOURIDINE SYNTHASE B"/>
    <property type="match status" value="1"/>
</dbReference>
<feature type="compositionally biased region" description="Gly residues" evidence="8">
    <location>
        <begin position="491"/>
        <end position="522"/>
    </location>
</feature>
<dbReference type="InterPro" id="IPR050343">
    <property type="entry name" value="RsuA_PseudoU_synthase"/>
</dbReference>
<sequence length="560" mass="58535">MTASPRRTLTLKRTAPADAAPGVEERLHKVLANAGLGSRRLLEQRIQSGEIAVNGETATLGMSVKSGDRVELDGKLFVVIRDDAEHAQVLIYNKPEGVVTTREDPEGRPTVFEQLPRLKGQRWIAVGRLDINTTGLLLLTTDGNLANALMHPSSEIEREYICRVHGEVPDEVLERLKAGVDLEDGPAHFDEIAVISRSGSHSWFRVVIREGRNREVRRLWDALGFLVSRLKRVRYGNVELPRPLKRGNSQELDADQAKSLRQLCGATDAEPTLTLQAVIHQRRAAPPTNEYRPAPRAAQAWTGVDRGEARELTRFDRVRDEAPGRPGGRRKPGGGGGGRMVNGNVDRPQRRSGPGAGAGAGARKRRGAAPGQEVFIPKTWSAGDEMARPARGGPGGPGGRPGQGRGGRPGQGQAPRGGAGRGDAPRPWGDAGGNAERRGGGARGPGGGQSAYGGPRGGSGNRAERGEPNGNRGTYGERGNSYGERGNFGNRAGGGAGGGNAYAGNRGGGSGNRAPGGGGNRAPGGDRRGPGPGPGAGRSPGGNRHGGGNRGGGGQRGGNR</sequence>
<dbReference type="Gene3D" id="3.10.290.10">
    <property type="entry name" value="RNA-binding S4 domain"/>
    <property type="match status" value="1"/>
</dbReference>
<proteinExistence type="inferred from homology"/>
<comment type="function">
    <text evidence="5">Responsible for synthesis of pseudouridine from uracil-2605 in 23S ribosomal RNA.</text>
</comment>
<dbReference type="GO" id="GO:0003723">
    <property type="term" value="F:RNA binding"/>
    <property type="evidence" value="ECO:0007669"/>
    <property type="project" value="UniProtKB-KW"/>
</dbReference>
<dbReference type="AlphaFoldDB" id="A0A9X3YPI8"/>
<reference evidence="10" key="1">
    <citation type="submission" date="2023-02" db="EMBL/GenBank/DDBJ databases">
        <title>Tahibacter soli sp. nov. isolated from soil.</title>
        <authorList>
            <person name="Baek J.H."/>
            <person name="Lee J.K."/>
            <person name="Choi D.G."/>
            <person name="Jeon C.O."/>
        </authorList>
    </citation>
    <scope>NUCLEOTIDE SEQUENCE</scope>
    <source>
        <strain evidence="10">BL</strain>
    </source>
</reference>
<dbReference type="NCBIfam" id="TIGR00093">
    <property type="entry name" value="pseudouridine synthase"/>
    <property type="match status" value="1"/>
</dbReference>
<evidence type="ECO:0000256" key="3">
    <source>
        <dbReference type="ARBA" id="ARBA00023235"/>
    </source>
</evidence>
<dbReference type="InterPro" id="IPR020103">
    <property type="entry name" value="PsdUridine_synth_cat_dom_sf"/>
</dbReference>
<dbReference type="GO" id="GO:0160139">
    <property type="term" value="F:23S rRNA pseudouridine(2605) synthase activity"/>
    <property type="evidence" value="ECO:0007669"/>
    <property type="project" value="UniProtKB-EC"/>
</dbReference>
<feature type="region of interest" description="Disordered" evidence="8">
    <location>
        <begin position="284"/>
        <end position="560"/>
    </location>
</feature>
<dbReference type="FunFam" id="3.10.290.10:FF:000003">
    <property type="entry name" value="Pseudouridine synthase"/>
    <property type="match status" value="1"/>
</dbReference>
<comment type="similarity">
    <text evidence="1 7">Belongs to the pseudouridine synthase RsuA family.</text>
</comment>
<evidence type="ECO:0000256" key="2">
    <source>
        <dbReference type="ARBA" id="ARBA00022884"/>
    </source>
</evidence>
<gene>
    <name evidence="10" type="ORF">OD750_021335</name>
</gene>
<evidence type="ECO:0000259" key="9">
    <source>
        <dbReference type="SMART" id="SM00363"/>
    </source>
</evidence>
<dbReference type="EC" id="5.4.99.-" evidence="7"/>
<comment type="caution">
    <text evidence="10">The sequence shown here is derived from an EMBL/GenBank/DDBJ whole genome shotgun (WGS) entry which is preliminary data.</text>
</comment>
<protein>
    <recommendedName>
        <fullName evidence="7">Pseudouridine synthase</fullName>
        <ecNumber evidence="7">5.4.99.-</ecNumber>
    </recommendedName>
</protein>
<feature type="compositionally biased region" description="Gly residues" evidence="8">
    <location>
        <begin position="392"/>
        <end position="421"/>
    </location>
</feature>
<dbReference type="Pfam" id="PF01479">
    <property type="entry name" value="S4"/>
    <property type="match status" value="1"/>
</dbReference>
<evidence type="ECO:0000256" key="1">
    <source>
        <dbReference type="ARBA" id="ARBA00008348"/>
    </source>
</evidence>
<evidence type="ECO:0000313" key="11">
    <source>
        <dbReference type="Proteomes" id="UP001139971"/>
    </source>
</evidence>